<name>A0A2J6PZB3_9HELO</name>
<dbReference type="AlphaFoldDB" id="A0A2J6PZB3"/>
<evidence type="ECO:0000313" key="3">
    <source>
        <dbReference type="EMBL" id="PMD19226.1"/>
    </source>
</evidence>
<dbReference type="InterPro" id="IPR052895">
    <property type="entry name" value="HetReg/Transcr_Mod"/>
</dbReference>
<feature type="domain" description="Heterokaryon incompatibility" evidence="2">
    <location>
        <begin position="78"/>
        <end position="233"/>
    </location>
</feature>
<dbReference type="PANTHER" id="PTHR24148:SF64">
    <property type="entry name" value="HETEROKARYON INCOMPATIBILITY DOMAIN-CONTAINING PROTEIN"/>
    <property type="match status" value="1"/>
</dbReference>
<feature type="compositionally biased region" description="Basic and acidic residues" evidence="1">
    <location>
        <begin position="24"/>
        <end position="43"/>
    </location>
</feature>
<dbReference type="EMBL" id="KZ613490">
    <property type="protein sequence ID" value="PMD19226.1"/>
    <property type="molecule type" value="Genomic_DNA"/>
</dbReference>
<dbReference type="Proteomes" id="UP000235672">
    <property type="component" value="Unassembled WGS sequence"/>
</dbReference>
<sequence length="670" mass="75002">MEVRVTDDPISQLGLLKLDEDEDAAARKGKDPESAKTEAHEGGPSKQPKPSPPLQLVLCRFDEGKLVKAVKTPESTEFLAISHVWGKADWRKVGGTDDEIRVSREKAKFIEEQLPSIVGNAWFWMDVLCINQRDDQARVAITQHIPSVFRFSRRTIAVRDSTGFKECCIKAAGSIRGFFSKGRDLRSQNEDDSHIDFGDGPNGRNLLLQHLIEEHEGHVMDEGLLMRLWPLQEIILSDKIQFVRCEPVEGGEQPRIATEYESRKVAVIGSSLASLAITWSTHGEDNEDPMRHRIGFTKNDLVDAFLNLGTASRRYENREVLLPNERDIMLQLNSTRVTSKPRDFILAIMPQYGFYKAPKNAKRLAFTELFLDCARQLREVNSGLSPLFLESDHILDGQVGPLKVEIPEPKCLGDLAKLLDGPVMRCPPGSQLNLEPTRAVLIIEVMDRAAKMLPSPEEMARLASEGVEIPPDDEESRAHDLKIATNCLVIHTVVRSIFNSTTLWPICYHELNHQLATLPVDAKEKRQAIEALNMILSTIDLSETSYDNAVRITEYAEFHALLEATSWEIPIMLAAMISCGLGISGLDWAMDNLSPMQVVVNEVSYLVLVPDSVAIHEDTAYYFTEGGEFFAGRDGPMPRLALLAGHPETEGYFTLCIFPPDSKFKGSREY</sequence>
<dbReference type="PANTHER" id="PTHR24148">
    <property type="entry name" value="ANKYRIN REPEAT DOMAIN-CONTAINING PROTEIN 39 HOMOLOG-RELATED"/>
    <property type="match status" value="1"/>
</dbReference>
<dbReference type="OrthoDB" id="3538604at2759"/>
<dbReference type="InterPro" id="IPR010730">
    <property type="entry name" value="HET"/>
</dbReference>
<protein>
    <recommendedName>
        <fullName evidence="2">Heterokaryon incompatibility domain-containing protein</fullName>
    </recommendedName>
</protein>
<evidence type="ECO:0000259" key="2">
    <source>
        <dbReference type="Pfam" id="PF06985"/>
    </source>
</evidence>
<accession>A0A2J6PZB3</accession>
<proteinExistence type="predicted"/>
<reference evidence="3 4" key="1">
    <citation type="submission" date="2016-05" db="EMBL/GenBank/DDBJ databases">
        <title>A degradative enzymes factory behind the ericoid mycorrhizal symbiosis.</title>
        <authorList>
            <consortium name="DOE Joint Genome Institute"/>
            <person name="Martino E."/>
            <person name="Morin E."/>
            <person name="Grelet G."/>
            <person name="Kuo A."/>
            <person name="Kohler A."/>
            <person name="Daghino S."/>
            <person name="Barry K."/>
            <person name="Choi C."/>
            <person name="Cichocki N."/>
            <person name="Clum A."/>
            <person name="Copeland A."/>
            <person name="Hainaut M."/>
            <person name="Haridas S."/>
            <person name="Labutti K."/>
            <person name="Lindquist E."/>
            <person name="Lipzen A."/>
            <person name="Khouja H.-R."/>
            <person name="Murat C."/>
            <person name="Ohm R."/>
            <person name="Olson A."/>
            <person name="Spatafora J."/>
            <person name="Veneault-Fourrey C."/>
            <person name="Henrissat B."/>
            <person name="Grigoriev I."/>
            <person name="Martin F."/>
            <person name="Perotto S."/>
        </authorList>
    </citation>
    <scope>NUCLEOTIDE SEQUENCE [LARGE SCALE GENOMIC DNA]</scope>
    <source>
        <strain evidence="3 4">UAMH 7357</strain>
    </source>
</reference>
<gene>
    <name evidence="3" type="ORF">NA56DRAFT_575694</name>
</gene>
<dbReference type="Pfam" id="PF06985">
    <property type="entry name" value="HET"/>
    <property type="match status" value="1"/>
</dbReference>
<keyword evidence="4" id="KW-1185">Reference proteome</keyword>
<organism evidence="3 4">
    <name type="scientific">Hyaloscypha hepaticicola</name>
    <dbReference type="NCBI Taxonomy" id="2082293"/>
    <lineage>
        <taxon>Eukaryota</taxon>
        <taxon>Fungi</taxon>
        <taxon>Dikarya</taxon>
        <taxon>Ascomycota</taxon>
        <taxon>Pezizomycotina</taxon>
        <taxon>Leotiomycetes</taxon>
        <taxon>Helotiales</taxon>
        <taxon>Hyaloscyphaceae</taxon>
        <taxon>Hyaloscypha</taxon>
    </lineage>
</organism>
<evidence type="ECO:0000313" key="4">
    <source>
        <dbReference type="Proteomes" id="UP000235672"/>
    </source>
</evidence>
<evidence type="ECO:0000256" key="1">
    <source>
        <dbReference type="SAM" id="MobiDB-lite"/>
    </source>
</evidence>
<feature type="region of interest" description="Disordered" evidence="1">
    <location>
        <begin position="1"/>
        <end position="54"/>
    </location>
</feature>